<evidence type="ECO:0000256" key="1">
    <source>
        <dbReference type="ARBA" id="ARBA00004141"/>
    </source>
</evidence>
<dbReference type="FunFam" id="1.20.1250.20:FF:000396">
    <property type="entry name" value="MFS general substrate transporter"/>
    <property type="match status" value="1"/>
</dbReference>
<proteinExistence type="predicted"/>
<evidence type="ECO:0000256" key="3">
    <source>
        <dbReference type="ARBA" id="ARBA00022989"/>
    </source>
</evidence>
<feature type="transmembrane region" description="Helical" evidence="6">
    <location>
        <begin position="433"/>
        <end position="453"/>
    </location>
</feature>
<dbReference type="SUPFAM" id="SSF103473">
    <property type="entry name" value="MFS general substrate transporter"/>
    <property type="match status" value="1"/>
</dbReference>
<dbReference type="InterPro" id="IPR036259">
    <property type="entry name" value="MFS_trans_sf"/>
</dbReference>
<gene>
    <name evidence="7" type="ORF">B0T14DRAFT_479996</name>
</gene>
<evidence type="ECO:0000313" key="8">
    <source>
        <dbReference type="Proteomes" id="UP001175000"/>
    </source>
</evidence>
<feature type="region of interest" description="Disordered" evidence="5">
    <location>
        <begin position="294"/>
        <end position="322"/>
    </location>
</feature>
<comment type="caution">
    <text evidence="7">The sequence shown here is derived from an EMBL/GenBank/DDBJ whole genome shotgun (WGS) entry which is preliminary data.</text>
</comment>
<name>A0AA40BZM8_9PEZI</name>
<feature type="compositionally biased region" description="Basic and acidic residues" evidence="5">
    <location>
        <begin position="295"/>
        <end position="309"/>
    </location>
</feature>
<feature type="transmembrane region" description="Helical" evidence="6">
    <location>
        <begin position="569"/>
        <end position="590"/>
    </location>
</feature>
<evidence type="ECO:0000313" key="7">
    <source>
        <dbReference type="EMBL" id="KAK0619687.1"/>
    </source>
</evidence>
<dbReference type="GO" id="GO:0022857">
    <property type="term" value="F:transmembrane transporter activity"/>
    <property type="evidence" value="ECO:0007669"/>
    <property type="project" value="InterPro"/>
</dbReference>
<feature type="transmembrane region" description="Helical" evidence="6">
    <location>
        <begin position="393"/>
        <end position="418"/>
    </location>
</feature>
<evidence type="ECO:0000256" key="6">
    <source>
        <dbReference type="SAM" id="Phobius"/>
    </source>
</evidence>
<dbReference type="PANTHER" id="PTHR23502:SF4">
    <property type="entry name" value="MAJOR FACILITATOR SUPERFAMILY (MFS) PROFILE DOMAIN-CONTAINING PROTEIN-RELATED"/>
    <property type="match status" value="1"/>
</dbReference>
<organism evidence="7 8">
    <name type="scientific">Immersiella caudata</name>
    <dbReference type="NCBI Taxonomy" id="314043"/>
    <lineage>
        <taxon>Eukaryota</taxon>
        <taxon>Fungi</taxon>
        <taxon>Dikarya</taxon>
        <taxon>Ascomycota</taxon>
        <taxon>Pezizomycotina</taxon>
        <taxon>Sordariomycetes</taxon>
        <taxon>Sordariomycetidae</taxon>
        <taxon>Sordariales</taxon>
        <taxon>Lasiosphaeriaceae</taxon>
        <taxon>Immersiella</taxon>
    </lineage>
</organism>
<feature type="transmembrane region" description="Helical" evidence="6">
    <location>
        <begin position="501"/>
        <end position="525"/>
    </location>
</feature>
<feature type="transmembrane region" description="Helical" evidence="6">
    <location>
        <begin position="537"/>
        <end position="557"/>
    </location>
</feature>
<reference evidence="7" key="1">
    <citation type="submission" date="2023-06" db="EMBL/GenBank/DDBJ databases">
        <title>Genome-scale phylogeny and comparative genomics of the fungal order Sordariales.</title>
        <authorList>
            <consortium name="Lawrence Berkeley National Laboratory"/>
            <person name="Hensen N."/>
            <person name="Bonometti L."/>
            <person name="Westerberg I."/>
            <person name="Brannstrom I.O."/>
            <person name="Guillou S."/>
            <person name="Cros-Aarteil S."/>
            <person name="Calhoun S."/>
            <person name="Haridas S."/>
            <person name="Kuo A."/>
            <person name="Mondo S."/>
            <person name="Pangilinan J."/>
            <person name="Riley R."/>
            <person name="Labutti K."/>
            <person name="Andreopoulos B."/>
            <person name="Lipzen A."/>
            <person name="Chen C."/>
            <person name="Yanf M."/>
            <person name="Daum C."/>
            <person name="Ng V."/>
            <person name="Clum A."/>
            <person name="Steindorff A."/>
            <person name="Ohm R."/>
            <person name="Martin F."/>
            <person name="Silar P."/>
            <person name="Natvig D."/>
            <person name="Lalanne C."/>
            <person name="Gautier V."/>
            <person name="Ament-Velasquez S.L."/>
            <person name="Kruys A."/>
            <person name="Hutchinson M.I."/>
            <person name="Powell A.J."/>
            <person name="Barry K."/>
            <person name="Miller A.N."/>
            <person name="Grigoriev I.V."/>
            <person name="Debuchy R."/>
            <person name="Gladieux P."/>
            <person name="Thoren M.H."/>
            <person name="Johannesson H."/>
        </authorList>
    </citation>
    <scope>NUCLEOTIDE SEQUENCE</scope>
    <source>
        <strain evidence="7">CBS 606.72</strain>
    </source>
</reference>
<sequence length="614" mass="66471">MENGRDETVSDRRRGSWLNPWLRMGSGASTLVNPESSPIPKWSFGVLNPKNTTEVPGTILLLHGQGTASPPSNTNLKTTADGTIILSPQPSSSPNDPFNWPQWRRDAALFSLGLYCSVGGGMPPLLAAGFTDISTSYSIPVRRVALTTGLLMLGLGIGSVLAGPTAILYGKRPVYLASIIFFIAASVWCALSPDFTSLLVARVVQGVAISPVEALPSATIAEMFFLHERSFRIGVYTLMLLGGKNLAPLVSAAVIERVVVMVGGFCGVMLFLFMHETFWNRRVVEEVGDGSVKVDGGDTVRTETEKPEAAENESASQRGSSTLILTLPEPSTQTSVPEKTSMGVAYTSHRLSTPRLPFASHLRPYHGRLIPRSRAHWHHVAARPLLLFLYPSILYSAFLYACSVGWLVVISESVAVIYRSRGAYHLSAMSTGLVYISPFIGGILGSAVAGKVSDWVVRVMARRNGGVYEPEFRLVMVVLVAVCTVGGLIGFGSSAGAGDVWIVPTVWFGVVSFGCALGSTTAITFCVDSYKQFAGEALVTLNFSKNVFHGLVFSLFVTGWVESDGPREVYLWIGIMQLIVLLFTVPMFLFGKRAREWTAREGFIGSRPVIFREN</sequence>
<feature type="compositionally biased region" description="Polar residues" evidence="5">
    <location>
        <begin position="313"/>
        <end position="322"/>
    </location>
</feature>
<feature type="transmembrane region" description="Helical" evidence="6">
    <location>
        <begin position="474"/>
        <end position="495"/>
    </location>
</feature>
<dbReference type="Proteomes" id="UP001175000">
    <property type="component" value="Unassembled WGS sequence"/>
</dbReference>
<dbReference type="EMBL" id="JAULSU010000004">
    <property type="protein sequence ID" value="KAK0619687.1"/>
    <property type="molecule type" value="Genomic_DNA"/>
</dbReference>
<protein>
    <submittedName>
        <fullName evidence="7">Major facilitator superfamily domain-containing protein</fullName>
    </submittedName>
</protein>
<evidence type="ECO:0000256" key="2">
    <source>
        <dbReference type="ARBA" id="ARBA00022692"/>
    </source>
</evidence>
<feature type="transmembrane region" description="Helical" evidence="6">
    <location>
        <begin position="174"/>
        <end position="191"/>
    </location>
</feature>
<keyword evidence="4 6" id="KW-0472">Membrane</keyword>
<evidence type="ECO:0000256" key="4">
    <source>
        <dbReference type="ARBA" id="ARBA00023136"/>
    </source>
</evidence>
<dbReference type="PANTHER" id="PTHR23502">
    <property type="entry name" value="MAJOR FACILITATOR SUPERFAMILY"/>
    <property type="match status" value="1"/>
</dbReference>
<keyword evidence="3 6" id="KW-1133">Transmembrane helix</keyword>
<feature type="transmembrane region" description="Helical" evidence="6">
    <location>
        <begin position="246"/>
        <end position="273"/>
    </location>
</feature>
<dbReference type="GO" id="GO:0005886">
    <property type="term" value="C:plasma membrane"/>
    <property type="evidence" value="ECO:0007669"/>
    <property type="project" value="TreeGrafter"/>
</dbReference>
<keyword evidence="2 6" id="KW-0812">Transmembrane</keyword>
<comment type="subcellular location">
    <subcellularLocation>
        <location evidence="1">Membrane</location>
        <topology evidence="1">Multi-pass membrane protein</topology>
    </subcellularLocation>
</comment>
<dbReference type="InterPro" id="IPR011701">
    <property type="entry name" value="MFS"/>
</dbReference>
<keyword evidence="8" id="KW-1185">Reference proteome</keyword>
<dbReference type="AlphaFoldDB" id="A0AA40BZM8"/>
<feature type="transmembrane region" description="Helical" evidence="6">
    <location>
        <begin position="144"/>
        <end position="168"/>
    </location>
</feature>
<evidence type="ECO:0000256" key="5">
    <source>
        <dbReference type="SAM" id="MobiDB-lite"/>
    </source>
</evidence>
<dbReference type="Gene3D" id="1.20.1720.10">
    <property type="entry name" value="Multidrug resistance protein D"/>
    <property type="match status" value="2"/>
</dbReference>
<accession>A0AA40BZM8</accession>
<dbReference type="Pfam" id="PF07690">
    <property type="entry name" value="MFS_1"/>
    <property type="match status" value="1"/>
</dbReference>